<protein>
    <submittedName>
        <fullName evidence="1">Uncharacterized protein</fullName>
    </submittedName>
</protein>
<evidence type="ECO:0000313" key="2">
    <source>
        <dbReference type="Proteomes" id="UP000237105"/>
    </source>
</evidence>
<reference evidence="2" key="1">
    <citation type="submission" date="2016-06" db="EMBL/GenBank/DDBJ databases">
        <title>Parallel loss of symbiosis genes in relatives of nitrogen-fixing non-legume Parasponia.</title>
        <authorList>
            <person name="Van Velzen R."/>
            <person name="Holmer R."/>
            <person name="Bu F."/>
            <person name="Rutten L."/>
            <person name="Van Zeijl A."/>
            <person name="Liu W."/>
            <person name="Santuari L."/>
            <person name="Cao Q."/>
            <person name="Sharma T."/>
            <person name="Shen D."/>
            <person name="Roswanjaya Y."/>
            <person name="Wardhani T."/>
            <person name="Kalhor M.S."/>
            <person name="Jansen J."/>
            <person name="Van den Hoogen J."/>
            <person name="Gungor B."/>
            <person name="Hartog M."/>
            <person name="Hontelez J."/>
            <person name="Verver J."/>
            <person name="Yang W.-C."/>
            <person name="Schijlen E."/>
            <person name="Repin R."/>
            <person name="Schilthuizen M."/>
            <person name="Schranz E."/>
            <person name="Heidstra R."/>
            <person name="Miyata K."/>
            <person name="Fedorova E."/>
            <person name="Kohlen W."/>
            <person name="Bisseling T."/>
            <person name="Smit S."/>
            <person name="Geurts R."/>
        </authorList>
    </citation>
    <scope>NUCLEOTIDE SEQUENCE [LARGE SCALE GENOMIC DNA]</scope>
    <source>
        <strain evidence="2">cv. WU1-14</strain>
    </source>
</reference>
<gene>
    <name evidence="1" type="ORF">PanWU01x14_253370</name>
</gene>
<evidence type="ECO:0000313" key="1">
    <source>
        <dbReference type="EMBL" id="PON46213.1"/>
    </source>
</evidence>
<keyword evidence="2" id="KW-1185">Reference proteome</keyword>
<dbReference type="AlphaFoldDB" id="A0A2P5BBP6"/>
<accession>A0A2P5BBP6</accession>
<organism evidence="1 2">
    <name type="scientific">Parasponia andersonii</name>
    <name type="common">Sponia andersonii</name>
    <dbReference type="NCBI Taxonomy" id="3476"/>
    <lineage>
        <taxon>Eukaryota</taxon>
        <taxon>Viridiplantae</taxon>
        <taxon>Streptophyta</taxon>
        <taxon>Embryophyta</taxon>
        <taxon>Tracheophyta</taxon>
        <taxon>Spermatophyta</taxon>
        <taxon>Magnoliopsida</taxon>
        <taxon>eudicotyledons</taxon>
        <taxon>Gunneridae</taxon>
        <taxon>Pentapetalae</taxon>
        <taxon>rosids</taxon>
        <taxon>fabids</taxon>
        <taxon>Rosales</taxon>
        <taxon>Cannabaceae</taxon>
        <taxon>Parasponia</taxon>
    </lineage>
</organism>
<comment type="caution">
    <text evidence="1">The sequence shown here is derived from an EMBL/GenBank/DDBJ whole genome shotgun (WGS) entry which is preliminary data.</text>
</comment>
<sequence>MYTIKVQHDFEYISRLAIIVYMENKAATEYETPKNFLNQISSSLNCEVLFLSLGAPIDSK</sequence>
<dbReference type="EMBL" id="JXTB01000316">
    <property type="protein sequence ID" value="PON46213.1"/>
    <property type="molecule type" value="Genomic_DNA"/>
</dbReference>
<proteinExistence type="predicted"/>
<name>A0A2P5BBP6_PARAD</name>
<dbReference type="Proteomes" id="UP000237105">
    <property type="component" value="Unassembled WGS sequence"/>
</dbReference>